<keyword evidence="1" id="KW-0812">Transmembrane</keyword>
<evidence type="ECO:0000256" key="1">
    <source>
        <dbReference type="SAM" id="Phobius"/>
    </source>
</evidence>
<dbReference type="EMBL" id="JAYMYR010000006">
    <property type="protein sequence ID" value="KAK7357215.1"/>
    <property type="molecule type" value="Genomic_DNA"/>
</dbReference>
<organism evidence="2 3">
    <name type="scientific">Phaseolus coccineus</name>
    <name type="common">Scarlet runner bean</name>
    <name type="synonym">Phaseolus multiflorus</name>
    <dbReference type="NCBI Taxonomy" id="3886"/>
    <lineage>
        <taxon>Eukaryota</taxon>
        <taxon>Viridiplantae</taxon>
        <taxon>Streptophyta</taxon>
        <taxon>Embryophyta</taxon>
        <taxon>Tracheophyta</taxon>
        <taxon>Spermatophyta</taxon>
        <taxon>Magnoliopsida</taxon>
        <taxon>eudicotyledons</taxon>
        <taxon>Gunneridae</taxon>
        <taxon>Pentapetalae</taxon>
        <taxon>rosids</taxon>
        <taxon>fabids</taxon>
        <taxon>Fabales</taxon>
        <taxon>Fabaceae</taxon>
        <taxon>Papilionoideae</taxon>
        <taxon>50 kb inversion clade</taxon>
        <taxon>NPAAA clade</taxon>
        <taxon>indigoferoid/millettioid clade</taxon>
        <taxon>Phaseoleae</taxon>
        <taxon>Phaseolus</taxon>
    </lineage>
</organism>
<feature type="transmembrane region" description="Helical" evidence="1">
    <location>
        <begin position="12"/>
        <end position="31"/>
    </location>
</feature>
<name>A0AAN9R074_PHACN</name>
<keyword evidence="1" id="KW-0472">Membrane</keyword>
<proteinExistence type="predicted"/>
<evidence type="ECO:0000313" key="3">
    <source>
        <dbReference type="Proteomes" id="UP001374584"/>
    </source>
</evidence>
<reference evidence="2 3" key="1">
    <citation type="submission" date="2024-01" db="EMBL/GenBank/DDBJ databases">
        <title>The genomes of 5 underutilized Papilionoideae crops provide insights into root nodulation and disease resistanc.</title>
        <authorList>
            <person name="Jiang F."/>
        </authorList>
    </citation>
    <scope>NUCLEOTIDE SEQUENCE [LARGE SCALE GENOMIC DNA]</scope>
    <source>
        <strain evidence="2">JINMINGXINNONG_FW02</strain>
        <tissue evidence="2">Leaves</tissue>
    </source>
</reference>
<protein>
    <submittedName>
        <fullName evidence="2">Uncharacterized protein</fullName>
    </submittedName>
</protein>
<keyword evidence="3" id="KW-1185">Reference proteome</keyword>
<accession>A0AAN9R074</accession>
<sequence>MQTPLDPSFLVNLLLVAFVLVALILFIYNLTRTRGIHDSFINEDEGQQIAAEAEIKAEGISNSFKNAKKGKQILGKAKIICDSSKAANPEQNIFLKILDLLIAYFFRGQRHRAHHEDKKK</sequence>
<comment type="caution">
    <text evidence="2">The sequence shown here is derived from an EMBL/GenBank/DDBJ whole genome shotgun (WGS) entry which is preliminary data.</text>
</comment>
<keyword evidence="1" id="KW-1133">Transmembrane helix</keyword>
<dbReference type="Proteomes" id="UP001374584">
    <property type="component" value="Unassembled WGS sequence"/>
</dbReference>
<dbReference type="AlphaFoldDB" id="A0AAN9R074"/>
<evidence type="ECO:0000313" key="2">
    <source>
        <dbReference type="EMBL" id="KAK7357215.1"/>
    </source>
</evidence>
<gene>
    <name evidence="2" type="ORF">VNO80_16499</name>
</gene>